<organism evidence="3 4">
    <name type="scientific">Phanerochaete carnosa (strain HHB-10118-sp)</name>
    <name type="common">White-rot fungus</name>
    <name type="synonym">Peniophora carnosa</name>
    <dbReference type="NCBI Taxonomy" id="650164"/>
    <lineage>
        <taxon>Eukaryota</taxon>
        <taxon>Fungi</taxon>
        <taxon>Dikarya</taxon>
        <taxon>Basidiomycota</taxon>
        <taxon>Agaricomycotina</taxon>
        <taxon>Agaricomycetes</taxon>
        <taxon>Polyporales</taxon>
        <taxon>Phanerochaetaceae</taxon>
        <taxon>Phanerochaete</taxon>
    </lineage>
</organism>
<evidence type="ECO:0000256" key="1">
    <source>
        <dbReference type="SAM" id="MobiDB-lite"/>
    </source>
</evidence>
<dbReference type="Gene3D" id="1.10.472.10">
    <property type="entry name" value="Cyclin-like"/>
    <property type="match status" value="1"/>
</dbReference>
<keyword evidence="4" id="KW-1185">Reference proteome</keyword>
<proteinExistence type="predicted"/>
<sequence length="320" mass="35590">MAPTKLTGRIHGASLVDPALHSPEIDELLKTEVSRTFVEYIVERVIDVVDFALGRPSSSARGRSQGTPDSRRTVHTEFAAFAKTVIERAGVQLPVLFGTLVYLDRARPHLQLSLEEWACERVFLGALICANKYLNDSTLKNVHWSLCTGLFNKRDVGRIEREFLDVLDFELAVTEADVLAHYEPVMLLRRPQPARLRIPSRTSSLSSRPTLTRHNSSSTDSSMDDDSPGSTDSGSLPQTPDDVVQDNNVAVYVRSLSKHSPEEEEAEPVRRSRSFRSSSKEPVHKAKGESGHGHHRLSSAFNLLRSIHKPSFHHSHSSSA</sequence>
<reference evidence="3 4" key="1">
    <citation type="journal article" date="2012" name="BMC Genomics">
        <title>Comparative genomics of the white-rot fungi, Phanerochaete carnosa and P. chrysosporium, to elucidate the genetic basis of the distinct wood types they colonize.</title>
        <authorList>
            <person name="Suzuki H."/>
            <person name="MacDonald J."/>
            <person name="Syed K."/>
            <person name="Salamov A."/>
            <person name="Hori C."/>
            <person name="Aerts A."/>
            <person name="Henrissat B."/>
            <person name="Wiebenga A."/>
            <person name="vanKuyk P.A."/>
            <person name="Barry K."/>
            <person name="Lindquist E."/>
            <person name="LaButti K."/>
            <person name="Lapidus A."/>
            <person name="Lucas S."/>
            <person name="Coutinho P."/>
            <person name="Gong Y."/>
            <person name="Samejima M."/>
            <person name="Mahadevan R."/>
            <person name="Abou-Zaid M."/>
            <person name="de Vries R.P."/>
            <person name="Igarashi K."/>
            <person name="Yadav J.S."/>
            <person name="Grigoriev I.V."/>
            <person name="Master E.R."/>
        </authorList>
    </citation>
    <scope>NUCLEOTIDE SEQUENCE [LARGE SCALE GENOMIC DNA]</scope>
    <source>
        <strain evidence="3 4">HHB-10118-sp</strain>
    </source>
</reference>
<dbReference type="Proteomes" id="UP000008370">
    <property type="component" value="Unassembled WGS sequence"/>
</dbReference>
<dbReference type="InterPro" id="IPR036915">
    <property type="entry name" value="Cyclin-like_sf"/>
</dbReference>
<dbReference type="InterPro" id="IPR013922">
    <property type="entry name" value="Cyclin_PHO80-like"/>
</dbReference>
<dbReference type="GeneID" id="18920940"/>
<dbReference type="GO" id="GO:0000307">
    <property type="term" value="C:cyclin-dependent protein kinase holoenzyme complex"/>
    <property type="evidence" value="ECO:0007669"/>
    <property type="project" value="TreeGrafter"/>
</dbReference>
<dbReference type="GO" id="GO:0016538">
    <property type="term" value="F:cyclin-dependent protein serine/threonine kinase regulator activity"/>
    <property type="evidence" value="ECO:0007669"/>
    <property type="project" value="TreeGrafter"/>
</dbReference>
<dbReference type="STRING" id="650164.K5W4N7"/>
<dbReference type="InterPro" id="IPR006671">
    <property type="entry name" value="Cyclin_N"/>
</dbReference>
<dbReference type="OrthoDB" id="10250320at2759"/>
<dbReference type="PANTHER" id="PTHR15615">
    <property type="match status" value="1"/>
</dbReference>
<dbReference type="InParanoid" id="K5W4N7"/>
<dbReference type="KEGG" id="pco:PHACADRAFT_96567"/>
<evidence type="ECO:0000313" key="4">
    <source>
        <dbReference type="Proteomes" id="UP000008370"/>
    </source>
</evidence>
<dbReference type="Pfam" id="PF00134">
    <property type="entry name" value="Cyclin_N"/>
    <property type="match status" value="1"/>
</dbReference>
<dbReference type="RefSeq" id="XP_007396821.1">
    <property type="nucleotide sequence ID" value="XM_007396759.1"/>
</dbReference>
<protein>
    <recommendedName>
        <fullName evidence="2">Cyclin N-terminal domain-containing protein</fullName>
    </recommendedName>
</protein>
<evidence type="ECO:0000259" key="2">
    <source>
        <dbReference type="Pfam" id="PF00134"/>
    </source>
</evidence>
<dbReference type="CDD" id="cd20557">
    <property type="entry name" value="CYCLIN_ScPCL1-like"/>
    <property type="match status" value="1"/>
</dbReference>
<dbReference type="GO" id="GO:0005634">
    <property type="term" value="C:nucleus"/>
    <property type="evidence" value="ECO:0007669"/>
    <property type="project" value="TreeGrafter"/>
</dbReference>
<name>K5W4N7_PHACS</name>
<dbReference type="AlphaFoldDB" id="K5W4N7"/>
<dbReference type="SUPFAM" id="SSF47954">
    <property type="entry name" value="Cyclin-like"/>
    <property type="match status" value="1"/>
</dbReference>
<feature type="region of interest" description="Disordered" evidence="1">
    <location>
        <begin position="198"/>
        <end position="302"/>
    </location>
</feature>
<feature type="compositionally biased region" description="Basic and acidic residues" evidence="1">
    <location>
        <begin position="278"/>
        <end position="292"/>
    </location>
</feature>
<dbReference type="HOGENOM" id="CLU_050396_0_0_1"/>
<dbReference type="EMBL" id="JH930473">
    <property type="protein sequence ID" value="EKM54120.1"/>
    <property type="molecule type" value="Genomic_DNA"/>
</dbReference>
<accession>K5W4N7</accession>
<dbReference type="PANTHER" id="PTHR15615:SF10">
    <property type="entry name" value="PHO85 CYCLIN-2-RELATED"/>
    <property type="match status" value="1"/>
</dbReference>
<gene>
    <name evidence="3" type="ORF">PHACADRAFT_96567</name>
</gene>
<feature type="domain" description="Cyclin N-terminal" evidence="2">
    <location>
        <begin position="78"/>
        <end position="171"/>
    </location>
</feature>
<feature type="compositionally biased region" description="Low complexity" evidence="1">
    <location>
        <begin position="198"/>
        <end position="221"/>
    </location>
</feature>
<dbReference type="GO" id="GO:0019901">
    <property type="term" value="F:protein kinase binding"/>
    <property type="evidence" value="ECO:0007669"/>
    <property type="project" value="InterPro"/>
</dbReference>
<evidence type="ECO:0000313" key="3">
    <source>
        <dbReference type="EMBL" id="EKM54120.1"/>
    </source>
</evidence>